<dbReference type="Proteomes" id="UP000297245">
    <property type="component" value="Unassembled WGS sequence"/>
</dbReference>
<evidence type="ECO:0000256" key="3">
    <source>
        <dbReference type="ARBA" id="ARBA00022438"/>
    </source>
</evidence>
<protein>
    <submittedName>
        <fullName evidence="10">Peptidase M1, membrane alanine aminopeptidase</fullName>
    </submittedName>
</protein>
<evidence type="ECO:0000256" key="8">
    <source>
        <dbReference type="ARBA" id="ARBA00023049"/>
    </source>
</evidence>
<dbReference type="PANTHER" id="PTHR11533">
    <property type="entry name" value="PROTEASE M1 ZINC METALLOPROTEASE"/>
    <property type="match status" value="1"/>
</dbReference>
<evidence type="ECO:0000259" key="9">
    <source>
        <dbReference type="Pfam" id="PF01433"/>
    </source>
</evidence>
<evidence type="ECO:0000313" key="10">
    <source>
        <dbReference type="EMBL" id="THU99053.1"/>
    </source>
</evidence>
<dbReference type="GO" id="GO:0006508">
    <property type="term" value="P:proteolysis"/>
    <property type="evidence" value="ECO:0007669"/>
    <property type="project" value="UniProtKB-KW"/>
</dbReference>
<keyword evidence="4" id="KW-0645">Protease</keyword>
<evidence type="ECO:0000256" key="6">
    <source>
        <dbReference type="ARBA" id="ARBA00022801"/>
    </source>
</evidence>
<dbReference type="InterPro" id="IPR050344">
    <property type="entry name" value="Peptidase_M1_aminopeptidases"/>
</dbReference>
<evidence type="ECO:0000256" key="2">
    <source>
        <dbReference type="ARBA" id="ARBA00010136"/>
    </source>
</evidence>
<evidence type="ECO:0000256" key="7">
    <source>
        <dbReference type="ARBA" id="ARBA00022833"/>
    </source>
</evidence>
<dbReference type="EMBL" id="ML179125">
    <property type="protein sequence ID" value="THU99053.1"/>
    <property type="molecule type" value="Genomic_DNA"/>
</dbReference>
<dbReference type="InterPro" id="IPR027268">
    <property type="entry name" value="Peptidase_M4/M1_CTD_sf"/>
</dbReference>
<dbReference type="PANTHER" id="PTHR11533:SF174">
    <property type="entry name" value="PUROMYCIN-SENSITIVE AMINOPEPTIDASE-RELATED"/>
    <property type="match status" value="1"/>
</dbReference>
<dbReference type="GO" id="GO:0005615">
    <property type="term" value="C:extracellular space"/>
    <property type="evidence" value="ECO:0007669"/>
    <property type="project" value="TreeGrafter"/>
</dbReference>
<dbReference type="Pfam" id="PF01433">
    <property type="entry name" value="Peptidase_M1"/>
    <property type="match status" value="1"/>
</dbReference>
<dbReference type="GO" id="GO:0016020">
    <property type="term" value="C:membrane"/>
    <property type="evidence" value="ECO:0007669"/>
    <property type="project" value="TreeGrafter"/>
</dbReference>
<organism evidence="10 11">
    <name type="scientific">Dendrothele bispora (strain CBS 962.96)</name>
    <dbReference type="NCBI Taxonomy" id="1314807"/>
    <lineage>
        <taxon>Eukaryota</taxon>
        <taxon>Fungi</taxon>
        <taxon>Dikarya</taxon>
        <taxon>Basidiomycota</taxon>
        <taxon>Agaricomycotina</taxon>
        <taxon>Agaricomycetes</taxon>
        <taxon>Agaricomycetidae</taxon>
        <taxon>Agaricales</taxon>
        <taxon>Agaricales incertae sedis</taxon>
        <taxon>Dendrothele</taxon>
    </lineage>
</organism>
<keyword evidence="3 10" id="KW-0031">Aminopeptidase</keyword>
<keyword evidence="5" id="KW-0479">Metal-binding</keyword>
<keyword evidence="8" id="KW-0482">Metalloprotease</keyword>
<reference evidence="10 11" key="1">
    <citation type="journal article" date="2019" name="Nat. Ecol. Evol.">
        <title>Megaphylogeny resolves global patterns of mushroom evolution.</title>
        <authorList>
            <person name="Varga T."/>
            <person name="Krizsan K."/>
            <person name="Foldi C."/>
            <person name="Dima B."/>
            <person name="Sanchez-Garcia M."/>
            <person name="Sanchez-Ramirez S."/>
            <person name="Szollosi G.J."/>
            <person name="Szarkandi J.G."/>
            <person name="Papp V."/>
            <person name="Albert L."/>
            <person name="Andreopoulos W."/>
            <person name="Angelini C."/>
            <person name="Antonin V."/>
            <person name="Barry K.W."/>
            <person name="Bougher N.L."/>
            <person name="Buchanan P."/>
            <person name="Buyck B."/>
            <person name="Bense V."/>
            <person name="Catcheside P."/>
            <person name="Chovatia M."/>
            <person name="Cooper J."/>
            <person name="Damon W."/>
            <person name="Desjardin D."/>
            <person name="Finy P."/>
            <person name="Geml J."/>
            <person name="Haridas S."/>
            <person name="Hughes K."/>
            <person name="Justo A."/>
            <person name="Karasinski D."/>
            <person name="Kautmanova I."/>
            <person name="Kiss B."/>
            <person name="Kocsube S."/>
            <person name="Kotiranta H."/>
            <person name="LaButti K.M."/>
            <person name="Lechner B.E."/>
            <person name="Liimatainen K."/>
            <person name="Lipzen A."/>
            <person name="Lukacs Z."/>
            <person name="Mihaltcheva S."/>
            <person name="Morgado L.N."/>
            <person name="Niskanen T."/>
            <person name="Noordeloos M.E."/>
            <person name="Ohm R.A."/>
            <person name="Ortiz-Santana B."/>
            <person name="Ovrebo C."/>
            <person name="Racz N."/>
            <person name="Riley R."/>
            <person name="Savchenko A."/>
            <person name="Shiryaev A."/>
            <person name="Soop K."/>
            <person name="Spirin V."/>
            <person name="Szebenyi C."/>
            <person name="Tomsovsky M."/>
            <person name="Tulloss R.E."/>
            <person name="Uehling J."/>
            <person name="Grigoriev I.V."/>
            <person name="Vagvolgyi C."/>
            <person name="Papp T."/>
            <person name="Martin F.M."/>
            <person name="Miettinen O."/>
            <person name="Hibbett D.S."/>
            <person name="Nagy L.G."/>
        </authorList>
    </citation>
    <scope>NUCLEOTIDE SEQUENCE [LARGE SCALE GENOMIC DNA]</scope>
    <source>
        <strain evidence="10 11">CBS 962.96</strain>
    </source>
</reference>
<feature type="non-terminal residue" evidence="10">
    <location>
        <position position="59"/>
    </location>
</feature>
<keyword evidence="6" id="KW-0378">Hydrolase</keyword>
<dbReference type="OrthoDB" id="10031169at2759"/>
<dbReference type="PRINTS" id="PR00756">
    <property type="entry name" value="ALADIPTASE"/>
</dbReference>
<dbReference type="GO" id="GO:0070006">
    <property type="term" value="F:metalloaminopeptidase activity"/>
    <property type="evidence" value="ECO:0007669"/>
    <property type="project" value="TreeGrafter"/>
</dbReference>
<dbReference type="GO" id="GO:0042277">
    <property type="term" value="F:peptide binding"/>
    <property type="evidence" value="ECO:0007669"/>
    <property type="project" value="TreeGrafter"/>
</dbReference>
<gene>
    <name evidence="10" type="ORF">K435DRAFT_595317</name>
</gene>
<keyword evidence="11" id="KW-1185">Reference proteome</keyword>
<accession>A0A4S8MAU1</accession>
<evidence type="ECO:0000256" key="5">
    <source>
        <dbReference type="ARBA" id="ARBA00022723"/>
    </source>
</evidence>
<feature type="domain" description="Peptidase M1 membrane alanine aminopeptidase" evidence="9">
    <location>
        <begin position="1"/>
        <end position="59"/>
    </location>
</feature>
<comment type="similarity">
    <text evidence="2">Belongs to the peptidase M1 family.</text>
</comment>
<dbReference type="GO" id="GO:0005737">
    <property type="term" value="C:cytoplasm"/>
    <property type="evidence" value="ECO:0007669"/>
    <property type="project" value="TreeGrafter"/>
</dbReference>
<evidence type="ECO:0000256" key="1">
    <source>
        <dbReference type="ARBA" id="ARBA00001947"/>
    </source>
</evidence>
<dbReference type="InterPro" id="IPR001930">
    <property type="entry name" value="Peptidase_M1"/>
</dbReference>
<dbReference type="Gene3D" id="1.10.390.10">
    <property type="entry name" value="Neutral Protease Domain 2"/>
    <property type="match status" value="1"/>
</dbReference>
<dbReference type="AlphaFoldDB" id="A0A4S8MAU1"/>
<keyword evidence="7" id="KW-0862">Zinc</keyword>
<sequence length="59" mass="6921">MENWGLITGRTSELLLDPMKGDTIAKKSVIETQAHEVAHMWFGNMMTMEWWDYLYLNEG</sequence>
<dbReference type="GO" id="GO:0008270">
    <property type="term" value="F:zinc ion binding"/>
    <property type="evidence" value="ECO:0007669"/>
    <property type="project" value="InterPro"/>
</dbReference>
<dbReference type="GO" id="GO:0043171">
    <property type="term" value="P:peptide catabolic process"/>
    <property type="evidence" value="ECO:0007669"/>
    <property type="project" value="TreeGrafter"/>
</dbReference>
<dbReference type="SUPFAM" id="SSF55486">
    <property type="entry name" value="Metalloproteases ('zincins'), catalytic domain"/>
    <property type="match status" value="1"/>
</dbReference>
<evidence type="ECO:0000313" key="11">
    <source>
        <dbReference type="Proteomes" id="UP000297245"/>
    </source>
</evidence>
<comment type="cofactor">
    <cofactor evidence="1">
        <name>Zn(2+)</name>
        <dbReference type="ChEBI" id="CHEBI:29105"/>
    </cofactor>
</comment>
<dbReference type="InterPro" id="IPR014782">
    <property type="entry name" value="Peptidase_M1_dom"/>
</dbReference>
<name>A0A4S8MAU1_DENBC</name>
<proteinExistence type="inferred from homology"/>
<evidence type="ECO:0000256" key="4">
    <source>
        <dbReference type="ARBA" id="ARBA00022670"/>
    </source>
</evidence>